<organism evidence="1 2">
    <name type="scientific">Rhodanobacter lycopersici</name>
    <dbReference type="NCBI Taxonomy" id="3162487"/>
    <lineage>
        <taxon>Bacteria</taxon>
        <taxon>Pseudomonadati</taxon>
        <taxon>Pseudomonadota</taxon>
        <taxon>Gammaproteobacteria</taxon>
        <taxon>Lysobacterales</taxon>
        <taxon>Rhodanobacteraceae</taxon>
        <taxon>Rhodanobacter</taxon>
    </lineage>
</organism>
<dbReference type="EMBL" id="JBFOHK010000002">
    <property type="protein sequence ID" value="MEW9572018.1"/>
    <property type="molecule type" value="Genomic_DNA"/>
</dbReference>
<gene>
    <name evidence="1" type="ORF">ABQJ54_09645</name>
</gene>
<proteinExistence type="predicted"/>
<accession>A0ABV3QDV3</accession>
<protein>
    <submittedName>
        <fullName evidence="1">TonB-dependent receptor</fullName>
    </submittedName>
</protein>
<reference evidence="1 2" key="1">
    <citation type="submission" date="2024-06" db="EMBL/GenBank/DDBJ databases">
        <authorList>
            <person name="Woo H."/>
        </authorList>
    </citation>
    <scope>NUCLEOTIDE SEQUENCE [LARGE SCALE GENOMIC DNA]</scope>
    <source>
        <strain evidence="1 2">Si-c</strain>
    </source>
</reference>
<dbReference type="RefSeq" id="WP_367854080.1">
    <property type="nucleotide sequence ID" value="NZ_JBFOHK010000002.1"/>
</dbReference>
<keyword evidence="1" id="KW-0675">Receptor</keyword>
<dbReference type="Proteomes" id="UP001556220">
    <property type="component" value="Unassembled WGS sequence"/>
</dbReference>
<keyword evidence="2" id="KW-1185">Reference proteome</keyword>
<sequence>MHDLLGITSNGFNYTAQYDAAALGSIIWAATFRKDGIYRGMRHGRVFDVSDLSNPDIKLAVMDDIEEIWVKEH</sequence>
<evidence type="ECO:0000313" key="2">
    <source>
        <dbReference type="Proteomes" id="UP001556220"/>
    </source>
</evidence>
<name>A0ABV3QDV3_9GAMM</name>
<comment type="caution">
    <text evidence="1">The sequence shown here is derived from an EMBL/GenBank/DDBJ whole genome shotgun (WGS) entry which is preliminary data.</text>
</comment>
<evidence type="ECO:0000313" key="1">
    <source>
        <dbReference type="EMBL" id="MEW9572018.1"/>
    </source>
</evidence>